<proteinExistence type="predicted"/>
<dbReference type="Proteomes" id="UP000315914">
    <property type="component" value="Unassembled WGS sequence"/>
</dbReference>
<evidence type="ECO:0000313" key="1">
    <source>
        <dbReference type="EMBL" id="TWB76130.1"/>
    </source>
</evidence>
<dbReference type="STRING" id="1399419.A5906_26350"/>
<sequence length="139" mass="15406">MAINFETTNPPGLLKAFKKAIDEGHVVTWAYDKDGDFYHSPEQWRGRGWLRPTLYTGQLTMNFIKNNTLRTKAADYAVLHGRFIESMLTHCDKLFTNATATALATNADTINTTSAAQLQDGGRASLLRMASGLRSSHVT</sequence>
<reference evidence="1 2" key="1">
    <citation type="submission" date="2019-06" db="EMBL/GenBank/DDBJ databases">
        <title>Genomic Encyclopedia of Type Strains, Phase IV (KMG-V): Genome sequencing to study the core and pangenomes of soil and plant-associated prokaryotes.</title>
        <authorList>
            <person name="Whitman W."/>
        </authorList>
    </citation>
    <scope>NUCLEOTIDE SEQUENCE [LARGE SCALE GENOMIC DNA]</scope>
    <source>
        <strain evidence="1 2">BR 10556</strain>
    </source>
</reference>
<accession>A0A560K693</accession>
<organism evidence="1 2">
    <name type="scientific">Bradyrhizobium sacchari</name>
    <dbReference type="NCBI Taxonomy" id="1399419"/>
    <lineage>
        <taxon>Bacteria</taxon>
        <taxon>Pseudomonadati</taxon>
        <taxon>Pseudomonadota</taxon>
        <taxon>Alphaproteobacteria</taxon>
        <taxon>Hyphomicrobiales</taxon>
        <taxon>Nitrobacteraceae</taxon>
        <taxon>Bradyrhizobium</taxon>
    </lineage>
</organism>
<dbReference type="OrthoDB" id="8453922at2"/>
<keyword evidence="2" id="KW-1185">Reference proteome</keyword>
<gene>
    <name evidence="1" type="ORF">FBZ95_104310</name>
</gene>
<dbReference type="RefSeq" id="WP_080134686.1">
    <property type="nucleotide sequence ID" value="NZ_LWIG01000007.1"/>
</dbReference>
<dbReference type="EMBL" id="VITW01000004">
    <property type="protein sequence ID" value="TWB76130.1"/>
    <property type="molecule type" value="Genomic_DNA"/>
</dbReference>
<comment type="caution">
    <text evidence="1">The sequence shown here is derived from an EMBL/GenBank/DDBJ whole genome shotgun (WGS) entry which is preliminary data.</text>
</comment>
<evidence type="ECO:0000313" key="2">
    <source>
        <dbReference type="Proteomes" id="UP000315914"/>
    </source>
</evidence>
<dbReference type="AlphaFoldDB" id="A0A560K693"/>
<name>A0A560K693_9BRAD</name>
<protein>
    <submittedName>
        <fullName evidence="1">Uncharacterized protein</fullName>
    </submittedName>
</protein>